<proteinExistence type="predicted"/>
<gene>
    <name evidence="1" type="ORF">g.14070</name>
</gene>
<dbReference type="GO" id="GO:0043248">
    <property type="term" value="P:proteasome assembly"/>
    <property type="evidence" value="ECO:0007669"/>
    <property type="project" value="InterPro"/>
</dbReference>
<dbReference type="PANTHER" id="PTHR13554">
    <property type="entry name" value="26S PROTEASOME NON-ATPASE REGULATORY SUBUNIT 5-RELATED"/>
    <property type="match status" value="1"/>
</dbReference>
<sequence length="127" mass="14376">MLAVVKRWFDLLGPTDQVMAKVGEMAQQPFPEIKLAVLMLLQVLAEQPWSQQYIHNTPGLLELLLDRNSDSTMLEKTARFAVIKSLAESPTSEAVFGEEMVKYFQRFTKEGAVYVQLQTEVAIEKAD</sequence>
<dbReference type="PANTHER" id="PTHR13554:SF10">
    <property type="entry name" value="26S PROTEASOME NON-ATPASE REGULATORY SUBUNIT 5"/>
    <property type="match status" value="1"/>
</dbReference>
<protein>
    <recommendedName>
        <fullName evidence="2">26S proteasome non-ATPase regulatory subunit 5</fullName>
    </recommendedName>
</protein>
<evidence type="ECO:0008006" key="2">
    <source>
        <dbReference type="Google" id="ProtNLM"/>
    </source>
</evidence>
<dbReference type="InterPro" id="IPR019538">
    <property type="entry name" value="PSMD5"/>
</dbReference>
<evidence type="ECO:0000313" key="1">
    <source>
        <dbReference type="EMBL" id="JAS60548.1"/>
    </source>
</evidence>
<dbReference type="EMBL" id="GECZ01009221">
    <property type="protein sequence ID" value="JAS60548.1"/>
    <property type="molecule type" value="Transcribed_RNA"/>
</dbReference>
<dbReference type="Pfam" id="PF10508">
    <property type="entry name" value="Proteasom_PSMB"/>
    <property type="match status" value="1"/>
</dbReference>
<reference evidence="1" key="1">
    <citation type="submission" date="2015-11" db="EMBL/GenBank/DDBJ databases">
        <title>De novo transcriptome assembly of four potential Pierce s Disease insect vectors from Arizona vineyards.</title>
        <authorList>
            <person name="Tassone E.E."/>
        </authorList>
    </citation>
    <scope>NUCLEOTIDE SEQUENCE</scope>
</reference>
<accession>A0A1B6GDM1</accession>
<organism evidence="1">
    <name type="scientific">Cuerna arida</name>
    <dbReference type="NCBI Taxonomy" id="1464854"/>
    <lineage>
        <taxon>Eukaryota</taxon>
        <taxon>Metazoa</taxon>
        <taxon>Ecdysozoa</taxon>
        <taxon>Arthropoda</taxon>
        <taxon>Hexapoda</taxon>
        <taxon>Insecta</taxon>
        <taxon>Pterygota</taxon>
        <taxon>Neoptera</taxon>
        <taxon>Paraneoptera</taxon>
        <taxon>Hemiptera</taxon>
        <taxon>Auchenorrhyncha</taxon>
        <taxon>Membracoidea</taxon>
        <taxon>Cicadellidae</taxon>
        <taxon>Cicadellinae</taxon>
        <taxon>Proconiini</taxon>
        <taxon>Cuerna</taxon>
    </lineage>
</organism>
<name>A0A1B6GDM1_9HEMI</name>
<dbReference type="AlphaFoldDB" id="A0A1B6GDM1"/>
<dbReference type="GO" id="GO:0005829">
    <property type="term" value="C:cytosol"/>
    <property type="evidence" value="ECO:0007669"/>
    <property type="project" value="TreeGrafter"/>
</dbReference>